<reference evidence="4" key="1">
    <citation type="journal article" date="2019" name="Int. J. Syst. Evol. Microbiol.">
        <title>The Global Catalogue of Microorganisms (GCM) 10K type strain sequencing project: providing services to taxonomists for standard genome sequencing and annotation.</title>
        <authorList>
            <consortium name="The Broad Institute Genomics Platform"/>
            <consortium name="The Broad Institute Genome Sequencing Center for Infectious Disease"/>
            <person name="Wu L."/>
            <person name="Ma J."/>
        </authorList>
    </citation>
    <scope>NUCLEOTIDE SEQUENCE [LARGE SCALE GENOMIC DNA]</scope>
    <source>
        <strain evidence="4">WLHS5</strain>
    </source>
</reference>
<dbReference type="Proteomes" id="UP001596504">
    <property type="component" value="Unassembled WGS sequence"/>
</dbReference>
<evidence type="ECO:0000259" key="2">
    <source>
        <dbReference type="Pfam" id="PF11716"/>
    </source>
</evidence>
<feature type="domain" description="Mycothiol-dependent maleylpyruvate isomerase metal-binding" evidence="2">
    <location>
        <begin position="5"/>
        <end position="119"/>
    </location>
</feature>
<dbReference type="InterPro" id="IPR010872">
    <property type="entry name" value="MDMPI_C-term_domain"/>
</dbReference>
<dbReference type="Pfam" id="PF07398">
    <property type="entry name" value="MDMPI_C"/>
    <property type="match status" value="1"/>
</dbReference>
<evidence type="ECO:0000259" key="1">
    <source>
        <dbReference type="Pfam" id="PF07398"/>
    </source>
</evidence>
<dbReference type="InterPro" id="IPR017517">
    <property type="entry name" value="Maleyloyr_isom"/>
</dbReference>
<organism evidence="3 4">
    <name type="scientific">Saccharopolyspora griseoalba</name>
    <dbReference type="NCBI Taxonomy" id="1431848"/>
    <lineage>
        <taxon>Bacteria</taxon>
        <taxon>Bacillati</taxon>
        <taxon>Actinomycetota</taxon>
        <taxon>Actinomycetes</taxon>
        <taxon>Pseudonocardiales</taxon>
        <taxon>Pseudonocardiaceae</taxon>
        <taxon>Saccharopolyspora</taxon>
    </lineage>
</organism>
<keyword evidence="3" id="KW-0413">Isomerase</keyword>
<gene>
    <name evidence="3" type="ORF">ACFQRI_08980</name>
</gene>
<dbReference type="SUPFAM" id="SSF109854">
    <property type="entry name" value="DinB/YfiT-like putative metalloenzymes"/>
    <property type="match status" value="1"/>
</dbReference>
<evidence type="ECO:0000313" key="4">
    <source>
        <dbReference type="Proteomes" id="UP001596504"/>
    </source>
</evidence>
<keyword evidence="4" id="KW-1185">Reference proteome</keyword>
<comment type="caution">
    <text evidence="3">The sequence shown here is derived from an EMBL/GenBank/DDBJ whole genome shotgun (WGS) entry which is preliminary data.</text>
</comment>
<evidence type="ECO:0000313" key="3">
    <source>
        <dbReference type="EMBL" id="MFC7341544.1"/>
    </source>
</evidence>
<proteinExistence type="predicted"/>
<dbReference type="PANTHER" id="PTHR40758:SF1">
    <property type="entry name" value="CONSERVED PROTEIN"/>
    <property type="match status" value="1"/>
</dbReference>
<dbReference type="NCBIfam" id="TIGR03083">
    <property type="entry name" value="maleylpyruvate isomerase family mycothiol-dependent enzyme"/>
    <property type="match status" value="1"/>
</dbReference>
<name>A0ABW2LIB0_9PSEU</name>
<dbReference type="InterPro" id="IPR034660">
    <property type="entry name" value="DinB/YfiT-like"/>
</dbReference>
<dbReference type="EMBL" id="JBHTCJ010000004">
    <property type="protein sequence ID" value="MFC7341544.1"/>
    <property type="molecule type" value="Genomic_DNA"/>
</dbReference>
<dbReference type="RefSeq" id="WP_380666540.1">
    <property type="nucleotide sequence ID" value="NZ_JBHTCJ010000004.1"/>
</dbReference>
<dbReference type="Pfam" id="PF11716">
    <property type="entry name" value="MDMPI_N"/>
    <property type="match status" value="1"/>
</dbReference>
<dbReference type="PANTHER" id="PTHR40758">
    <property type="entry name" value="CONSERVED PROTEIN"/>
    <property type="match status" value="1"/>
</dbReference>
<accession>A0ABW2LIB0</accession>
<feature type="domain" description="MDMPI C-terminal" evidence="1">
    <location>
        <begin position="132"/>
        <end position="213"/>
    </location>
</feature>
<sequence>MDLHAELRARLDAFHDLLDADLTAPVAACPGWTLHELADHLGNENMWVTTAVREGHPNHERSPAPREGLAEWFASTSASVLDALAADRDAPAWTFSPSRTVGFWLRRRTQETMVHLWDAENALGETTPLDVELAADGVAEVFDTFAPRQIDLGRISRPGAAFRLRASDSGHTWSWGPGEPVAEITGPVADLLLLLWKRIPAEHPTLTWTGDRSRGEALLGAALVP</sequence>
<dbReference type="InterPro" id="IPR024344">
    <property type="entry name" value="MDMPI_metal-binding"/>
</dbReference>
<protein>
    <submittedName>
        <fullName evidence="3">Maleylpyruvate isomerase family mycothiol-dependent enzyme</fullName>
    </submittedName>
</protein>
<dbReference type="GO" id="GO:0016853">
    <property type="term" value="F:isomerase activity"/>
    <property type="evidence" value="ECO:0007669"/>
    <property type="project" value="UniProtKB-KW"/>
</dbReference>